<proteinExistence type="predicted"/>
<accession>A0A7G9ZAE5</accession>
<sequence length="61" mass="6541">MITKEGKPVGIIVDYVIAAKVMLKDRNPDEINVKEIMSSPLITVGSDASVEEASGLLARRA</sequence>
<keyword evidence="1" id="KW-0028">Amino-acid biosynthesis</keyword>
<feature type="domain" description="CBS" evidence="2">
    <location>
        <begin position="33"/>
        <end position="59"/>
    </location>
</feature>
<dbReference type="GO" id="GO:0009086">
    <property type="term" value="P:methionine biosynthetic process"/>
    <property type="evidence" value="ECO:0007669"/>
    <property type="project" value="UniProtKB-KW"/>
</dbReference>
<reference evidence="3" key="1">
    <citation type="submission" date="2020-06" db="EMBL/GenBank/DDBJ databases">
        <title>Unique genomic features of the anaerobic methanotrophic archaea.</title>
        <authorList>
            <person name="Chadwick G.L."/>
            <person name="Skennerton C.T."/>
            <person name="Laso-Perez R."/>
            <person name="Leu A.O."/>
            <person name="Speth D.R."/>
            <person name="Yu H."/>
            <person name="Morgan-Lang C."/>
            <person name="Hatzenpichler R."/>
            <person name="Goudeau D."/>
            <person name="Malmstrom R."/>
            <person name="Brazelton W.J."/>
            <person name="Woyke T."/>
            <person name="Hallam S.J."/>
            <person name="Tyson G.W."/>
            <person name="Wegener G."/>
            <person name="Boetius A."/>
            <person name="Orphan V."/>
        </authorList>
    </citation>
    <scope>NUCLEOTIDE SEQUENCE</scope>
</reference>
<dbReference type="Pfam" id="PF00571">
    <property type="entry name" value="CBS"/>
    <property type="match status" value="1"/>
</dbReference>
<dbReference type="InterPro" id="IPR000644">
    <property type="entry name" value="CBS_dom"/>
</dbReference>
<evidence type="ECO:0000313" key="3">
    <source>
        <dbReference type="EMBL" id="QNO57229.1"/>
    </source>
</evidence>
<dbReference type="SUPFAM" id="SSF54631">
    <property type="entry name" value="CBS-domain pair"/>
    <property type="match status" value="1"/>
</dbReference>
<evidence type="ECO:0000259" key="2">
    <source>
        <dbReference type="Pfam" id="PF00571"/>
    </source>
</evidence>
<name>A0A7G9ZAE5_9EURY</name>
<dbReference type="Gene3D" id="3.10.580.10">
    <property type="entry name" value="CBS-domain"/>
    <property type="match status" value="1"/>
</dbReference>
<gene>
    <name evidence="3" type="ORF">ALKFPMEL_00011</name>
</gene>
<dbReference type="AlphaFoldDB" id="A0A7G9ZAE5"/>
<organism evidence="3">
    <name type="scientific">Candidatus Methanophaga sp. ANME-1 ERB7</name>
    <dbReference type="NCBI Taxonomy" id="2759913"/>
    <lineage>
        <taxon>Archaea</taxon>
        <taxon>Methanobacteriati</taxon>
        <taxon>Methanobacteriota</taxon>
        <taxon>Stenosarchaea group</taxon>
        <taxon>Methanomicrobia</taxon>
        <taxon>Candidatus Methanophagales</taxon>
        <taxon>Candidatus Methanophagaceae</taxon>
        <taxon>Candidatus Methanophaga</taxon>
    </lineage>
</organism>
<protein>
    <recommendedName>
        <fullName evidence="2">CBS domain-containing protein</fullName>
    </recommendedName>
</protein>
<evidence type="ECO:0000256" key="1">
    <source>
        <dbReference type="ARBA" id="ARBA00023167"/>
    </source>
</evidence>
<keyword evidence="1" id="KW-0486">Methionine biosynthesis</keyword>
<dbReference type="EMBL" id="MT631683">
    <property type="protein sequence ID" value="QNO57229.1"/>
    <property type="molecule type" value="Genomic_DNA"/>
</dbReference>
<dbReference type="InterPro" id="IPR046342">
    <property type="entry name" value="CBS_dom_sf"/>
</dbReference>